<evidence type="ECO:0000256" key="9">
    <source>
        <dbReference type="ARBA" id="ARBA00064003"/>
    </source>
</evidence>
<keyword evidence="5" id="KW-0547">Nucleotide-binding</keyword>
<comment type="subunit">
    <text evidence="9">At low DSF concentrations, interacts with RpfF.</text>
</comment>
<dbReference type="InterPro" id="IPR005467">
    <property type="entry name" value="His_kinase_dom"/>
</dbReference>
<dbReference type="Gene3D" id="3.40.50.2300">
    <property type="match status" value="2"/>
</dbReference>
<name>A0A9X3ZJI9_9HYPH</name>
<evidence type="ECO:0000313" key="16">
    <source>
        <dbReference type="Proteomes" id="UP001151234"/>
    </source>
</evidence>
<evidence type="ECO:0000313" key="15">
    <source>
        <dbReference type="EMBL" id="MDA5401319.1"/>
    </source>
</evidence>
<accession>A0A9X3ZJI9</accession>
<dbReference type="RefSeq" id="WP_267993310.1">
    <property type="nucleotide sequence ID" value="NZ_JAPJZI010000002.1"/>
</dbReference>
<dbReference type="PRINTS" id="PR00344">
    <property type="entry name" value="BCTRLSENSOR"/>
</dbReference>
<dbReference type="Proteomes" id="UP001151234">
    <property type="component" value="Unassembled WGS sequence"/>
</dbReference>
<dbReference type="SMART" id="SM00448">
    <property type="entry name" value="REC"/>
    <property type="match status" value="2"/>
</dbReference>
<keyword evidence="3 11" id="KW-0597">Phosphoprotein</keyword>
<dbReference type="InterPro" id="IPR003661">
    <property type="entry name" value="HisK_dim/P_dom"/>
</dbReference>
<evidence type="ECO:0000256" key="3">
    <source>
        <dbReference type="ARBA" id="ARBA00022553"/>
    </source>
</evidence>
<dbReference type="CDD" id="cd00082">
    <property type="entry name" value="HisKA"/>
    <property type="match status" value="1"/>
</dbReference>
<evidence type="ECO:0000256" key="10">
    <source>
        <dbReference type="ARBA" id="ARBA00068150"/>
    </source>
</evidence>
<dbReference type="Gene3D" id="1.10.287.130">
    <property type="match status" value="1"/>
</dbReference>
<dbReference type="SUPFAM" id="SSF47384">
    <property type="entry name" value="Homodimeric domain of signal transducing histidine kinase"/>
    <property type="match status" value="1"/>
</dbReference>
<keyword evidence="12" id="KW-1133">Transmembrane helix</keyword>
<feature type="domain" description="Histidine kinase" evidence="13">
    <location>
        <begin position="256"/>
        <end position="476"/>
    </location>
</feature>
<dbReference type="InterPro" id="IPR001789">
    <property type="entry name" value="Sig_transdc_resp-reg_receiver"/>
</dbReference>
<dbReference type="InterPro" id="IPR036097">
    <property type="entry name" value="HisK_dim/P_sf"/>
</dbReference>
<keyword evidence="4" id="KW-0808">Transferase</keyword>
<dbReference type="PANTHER" id="PTHR45339:SF1">
    <property type="entry name" value="HYBRID SIGNAL TRANSDUCTION HISTIDINE KINASE J"/>
    <property type="match status" value="1"/>
</dbReference>
<dbReference type="AlphaFoldDB" id="A0A9X3ZJI9"/>
<dbReference type="InterPro" id="IPR004358">
    <property type="entry name" value="Sig_transdc_His_kin-like_C"/>
</dbReference>
<dbReference type="CDD" id="cd00156">
    <property type="entry name" value="REC"/>
    <property type="match status" value="1"/>
</dbReference>
<dbReference type="SMART" id="SM00387">
    <property type="entry name" value="HATPase_c"/>
    <property type="match status" value="1"/>
</dbReference>
<protein>
    <recommendedName>
        <fullName evidence="10">Sensory/regulatory protein RpfC</fullName>
        <ecNumber evidence="2">2.7.13.3</ecNumber>
    </recommendedName>
</protein>
<reference evidence="15" key="1">
    <citation type="submission" date="2022-11" db="EMBL/GenBank/DDBJ databases">
        <title>Draft genome sequence of Hoeflea poritis E7-10 and Hoeflea prorocentri PM5-8, separated from scleractinian coral Porites lutea and marine dinoflagellate.</title>
        <authorList>
            <person name="Zhang G."/>
            <person name="Wei Q."/>
            <person name="Cai L."/>
        </authorList>
    </citation>
    <scope>NUCLEOTIDE SEQUENCE</scope>
    <source>
        <strain evidence="15">PM5-8</strain>
    </source>
</reference>
<evidence type="ECO:0000256" key="2">
    <source>
        <dbReference type="ARBA" id="ARBA00012438"/>
    </source>
</evidence>
<dbReference type="Pfam" id="PF00072">
    <property type="entry name" value="Response_reg"/>
    <property type="match status" value="1"/>
</dbReference>
<feature type="transmembrane region" description="Helical" evidence="12">
    <location>
        <begin position="20"/>
        <end position="38"/>
    </location>
</feature>
<comment type="caution">
    <text evidence="15">The sequence shown here is derived from an EMBL/GenBank/DDBJ whole genome shotgun (WGS) entry which is preliminary data.</text>
</comment>
<keyword evidence="16" id="KW-1185">Reference proteome</keyword>
<dbReference type="GO" id="GO:0000155">
    <property type="term" value="F:phosphorelay sensor kinase activity"/>
    <property type="evidence" value="ECO:0007669"/>
    <property type="project" value="InterPro"/>
</dbReference>
<dbReference type="GO" id="GO:0005524">
    <property type="term" value="F:ATP binding"/>
    <property type="evidence" value="ECO:0007669"/>
    <property type="project" value="UniProtKB-KW"/>
</dbReference>
<feature type="modified residue" description="4-aspartylphosphate" evidence="11">
    <location>
        <position position="712"/>
    </location>
</feature>
<dbReference type="Pfam" id="PF02518">
    <property type="entry name" value="HATPase_c"/>
    <property type="match status" value="1"/>
</dbReference>
<evidence type="ECO:0000256" key="7">
    <source>
        <dbReference type="ARBA" id="ARBA00022840"/>
    </source>
</evidence>
<evidence type="ECO:0000256" key="12">
    <source>
        <dbReference type="SAM" id="Phobius"/>
    </source>
</evidence>
<dbReference type="PANTHER" id="PTHR45339">
    <property type="entry name" value="HYBRID SIGNAL TRANSDUCTION HISTIDINE KINASE J"/>
    <property type="match status" value="1"/>
</dbReference>
<evidence type="ECO:0000256" key="1">
    <source>
        <dbReference type="ARBA" id="ARBA00000085"/>
    </source>
</evidence>
<dbReference type="CDD" id="cd16922">
    <property type="entry name" value="HATPase_EvgS-ArcB-TorS-like"/>
    <property type="match status" value="1"/>
</dbReference>
<dbReference type="PROSITE" id="PS50110">
    <property type="entry name" value="RESPONSE_REGULATORY"/>
    <property type="match status" value="2"/>
</dbReference>
<comment type="catalytic activity">
    <reaction evidence="1">
        <text>ATP + protein L-histidine = ADP + protein N-phospho-L-histidine.</text>
        <dbReference type="EC" id="2.7.13.3"/>
    </reaction>
</comment>
<organism evidence="15 16">
    <name type="scientific">Hoeflea prorocentri</name>
    <dbReference type="NCBI Taxonomy" id="1922333"/>
    <lineage>
        <taxon>Bacteria</taxon>
        <taxon>Pseudomonadati</taxon>
        <taxon>Pseudomonadota</taxon>
        <taxon>Alphaproteobacteria</taxon>
        <taxon>Hyphomicrobiales</taxon>
        <taxon>Rhizobiaceae</taxon>
        <taxon>Hoeflea</taxon>
    </lineage>
</organism>
<dbReference type="CDD" id="cd17546">
    <property type="entry name" value="REC_hyHK_CKI1_RcsC-like"/>
    <property type="match status" value="1"/>
</dbReference>
<dbReference type="SUPFAM" id="SSF52172">
    <property type="entry name" value="CheY-like"/>
    <property type="match status" value="2"/>
</dbReference>
<dbReference type="PROSITE" id="PS50109">
    <property type="entry name" value="HIS_KIN"/>
    <property type="match status" value="1"/>
</dbReference>
<keyword evidence="12" id="KW-0812">Transmembrane</keyword>
<dbReference type="SMART" id="SM00388">
    <property type="entry name" value="HisKA"/>
    <property type="match status" value="1"/>
</dbReference>
<dbReference type="InterPro" id="IPR003594">
    <property type="entry name" value="HATPase_dom"/>
</dbReference>
<dbReference type="Pfam" id="PF00512">
    <property type="entry name" value="HisKA"/>
    <property type="match status" value="1"/>
</dbReference>
<evidence type="ECO:0000256" key="8">
    <source>
        <dbReference type="ARBA" id="ARBA00023012"/>
    </source>
</evidence>
<evidence type="ECO:0000259" key="14">
    <source>
        <dbReference type="PROSITE" id="PS50110"/>
    </source>
</evidence>
<dbReference type="EC" id="2.7.13.3" evidence="2"/>
<feature type="transmembrane region" description="Helical" evidence="12">
    <location>
        <begin position="199"/>
        <end position="223"/>
    </location>
</feature>
<dbReference type="InterPro" id="IPR011006">
    <property type="entry name" value="CheY-like_superfamily"/>
</dbReference>
<keyword evidence="8" id="KW-0902">Two-component regulatory system</keyword>
<evidence type="ECO:0000256" key="4">
    <source>
        <dbReference type="ARBA" id="ARBA00022679"/>
    </source>
</evidence>
<evidence type="ECO:0000256" key="6">
    <source>
        <dbReference type="ARBA" id="ARBA00022777"/>
    </source>
</evidence>
<feature type="modified residue" description="4-aspartylphosphate" evidence="11">
    <location>
        <position position="549"/>
    </location>
</feature>
<evidence type="ECO:0000259" key="13">
    <source>
        <dbReference type="PROSITE" id="PS50109"/>
    </source>
</evidence>
<dbReference type="FunFam" id="1.10.287.130:FF:000002">
    <property type="entry name" value="Two-component osmosensing histidine kinase"/>
    <property type="match status" value="1"/>
</dbReference>
<dbReference type="EMBL" id="JAPJZI010000002">
    <property type="protein sequence ID" value="MDA5401319.1"/>
    <property type="molecule type" value="Genomic_DNA"/>
</dbReference>
<evidence type="ECO:0000256" key="11">
    <source>
        <dbReference type="PROSITE-ProRule" id="PRU00169"/>
    </source>
</evidence>
<sequence>MQEWSENRRSRKKISIFLRTSYAATLLLIATISVVFYGQQREQNETISHLGQMVQSLHKLDIALISLADRAARMETLPDDSSVESVRKGLIFRQQAVGDELSQFRQLWFSPQTPQSLRQSVYAADRYMRADDPFEHYDRMVDTQSVEQAKTVDDLRWEAKVLYSVYASFLSRTDAKITQSILLSLKGATIVQGKRMEMFLLTILGVLLALGLFVFIPIDVLLWRSIRNLDEAVAQARRDSKRARAAERAKSQFLANMSHEIRTPMNGVLGMAELLSRTELDTKQHTFIDIIVKSGHALLTIINDILDFSKIDARQMQLAAVPFNLRETVEDIATLLAGSVAKKDLEMILRYDPNLPDAFVGDVGRLRQVLTNIVGNAVKFTEHGRVMINVDGAVWGTEANIRMTIEDTGPGIPADKLSIIFDKFSQVDTSSTRKYEGTGLGLAIAAGLVELMGGQIAVESTVGKGSVFQIKLRLPISEELKQAAPALGESFAGARIIVIDENEIGRRVAREQLQSWSFDCAAVESIDLAVALARRATEIGLPTNLIMIDTSTPELSVPALRTELSSQNATAGIPVLLTTAVDQEGTAELCDRNNVNAHLTKPVRASLLLETITSVLAQLPVRGEKAANESPAMQEAGKAVRDSSAPAVHPLPGKDKAASGSVDILVAEDNDVNQMVFNHMLGDSGYSYRIAGDGEEAVQLWRKLKPRLILMDVSMPRMNGYQATAHIRDHEAKLGQHTPIVGVTAHALKDDRARCLNAGMDDYMPKPISPEKLSQKIDIWLRGAENNRQQSS</sequence>
<dbReference type="FunFam" id="3.30.565.10:FF:000010">
    <property type="entry name" value="Sensor histidine kinase RcsC"/>
    <property type="match status" value="1"/>
</dbReference>
<dbReference type="SUPFAM" id="SSF55874">
    <property type="entry name" value="ATPase domain of HSP90 chaperone/DNA topoisomerase II/histidine kinase"/>
    <property type="match status" value="1"/>
</dbReference>
<evidence type="ECO:0000256" key="5">
    <source>
        <dbReference type="ARBA" id="ARBA00022741"/>
    </source>
</evidence>
<feature type="domain" description="Response regulatory" evidence="14">
    <location>
        <begin position="495"/>
        <end position="616"/>
    </location>
</feature>
<dbReference type="InterPro" id="IPR036890">
    <property type="entry name" value="HATPase_C_sf"/>
</dbReference>
<dbReference type="Gene3D" id="3.30.565.10">
    <property type="entry name" value="Histidine kinase-like ATPase, C-terminal domain"/>
    <property type="match status" value="1"/>
</dbReference>
<gene>
    <name evidence="15" type="ORF">OQ273_22290</name>
</gene>
<keyword evidence="12" id="KW-0472">Membrane</keyword>
<proteinExistence type="predicted"/>
<keyword evidence="7" id="KW-0067">ATP-binding</keyword>
<feature type="domain" description="Response regulatory" evidence="14">
    <location>
        <begin position="663"/>
        <end position="781"/>
    </location>
</feature>
<keyword evidence="6" id="KW-0418">Kinase</keyword>